<sequence length="271" mass="30083">MNANLSMLASMTFRALQAKKQTTWLAKNRSLSYASPTASSINKVRSKYEKAGGLTGQPGHRISPAALQNQHLDVGSRSSSIYASGQTADKVSGATSAVKWEVYRPFSASTAASRRRAERSRPFRFVDLPAEIRNLVYEQLGLERSGNYADLHDQKLGSLLDTLPPLLCVNKQLQEEAGSYFFSTHKRFVITLPRKDKSLLPRWLRLIGPSNRRHLAANPNVIICLAFSQSPSFSENMTGLPLPRSTDYRPTGHRPTGHSHLPPTPRSCLRL</sequence>
<dbReference type="AlphaFoldDB" id="A0AAV9PI57"/>
<dbReference type="EMBL" id="JAVRRT010000003">
    <property type="protein sequence ID" value="KAK5173632.1"/>
    <property type="molecule type" value="Genomic_DNA"/>
</dbReference>
<dbReference type="RefSeq" id="XP_064662327.1">
    <property type="nucleotide sequence ID" value="XM_064799572.1"/>
</dbReference>
<organism evidence="2 3">
    <name type="scientific">Saxophila tyrrhenica</name>
    <dbReference type="NCBI Taxonomy" id="1690608"/>
    <lineage>
        <taxon>Eukaryota</taxon>
        <taxon>Fungi</taxon>
        <taxon>Dikarya</taxon>
        <taxon>Ascomycota</taxon>
        <taxon>Pezizomycotina</taxon>
        <taxon>Dothideomycetes</taxon>
        <taxon>Dothideomycetidae</taxon>
        <taxon>Mycosphaerellales</taxon>
        <taxon>Extremaceae</taxon>
        <taxon>Saxophila</taxon>
    </lineage>
</organism>
<evidence type="ECO:0000256" key="1">
    <source>
        <dbReference type="SAM" id="MobiDB-lite"/>
    </source>
</evidence>
<comment type="caution">
    <text evidence="2">The sequence shown here is derived from an EMBL/GenBank/DDBJ whole genome shotgun (WGS) entry which is preliminary data.</text>
</comment>
<evidence type="ECO:0000313" key="2">
    <source>
        <dbReference type="EMBL" id="KAK5173632.1"/>
    </source>
</evidence>
<accession>A0AAV9PI57</accession>
<protein>
    <submittedName>
        <fullName evidence="2">Uncharacterized protein</fullName>
    </submittedName>
</protein>
<gene>
    <name evidence="2" type="ORF">LTR77_002313</name>
</gene>
<proteinExistence type="predicted"/>
<evidence type="ECO:0000313" key="3">
    <source>
        <dbReference type="Proteomes" id="UP001337655"/>
    </source>
</evidence>
<dbReference type="GeneID" id="89923660"/>
<name>A0AAV9PI57_9PEZI</name>
<keyword evidence="3" id="KW-1185">Reference proteome</keyword>
<dbReference type="Proteomes" id="UP001337655">
    <property type="component" value="Unassembled WGS sequence"/>
</dbReference>
<dbReference type="PANTHER" id="PTHR42085:SF8">
    <property type="entry name" value="F-BOX DOMAIN-CONTAINING PROTEIN"/>
    <property type="match status" value="1"/>
</dbReference>
<feature type="region of interest" description="Disordered" evidence="1">
    <location>
        <begin position="234"/>
        <end position="271"/>
    </location>
</feature>
<reference evidence="2 3" key="1">
    <citation type="submission" date="2023-08" db="EMBL/GenBank/DDBJ databases">
        <title>Black Yeasts Isolated from many extreme environments.</title>
        <authorList>
            <person name="Coleine C."/>
            <person name="Stajich J.E."/>
            <person name="Selbmann L."/>
        </authorList>
    </citation>
    <scope>NUCLEOTIDE SEQUENCE [LARGE SCALE GENOMIC DNA]</scope>
    <source>
        <strain evidence="2 3">CCFEE 5935</strain>
    </source>
</reference>
<dbReference type="InterPro" id="IPR038883">
    <property type="entry name" value="AN11006-like"/>
</dbReference>
<dbReference type="PANTHER" id="PTHR42085">
    <property type="entry name" value="F-BOX DOMAIN-CONTAINING PROTEIN"/>
    <property type="match status" value="1"/>
</dbReference>